<accession>A0ABS4AJG1</accession>
<comment type="caution">
    <text evidence="1">The sequence shown here is derived from an EMBL/GenBank/DDBJ whole genome shotgun (WGS) entry which is preliminary data.</text>
</comment>
<name>A0ABS4AJG1_9PROT</name>
<organism evidence="1 2">
    <name type="scientific">Pararoseomonas baculiformis</name>
    <dbReference type="NCBI Taxonomy" id="2820812"/>
    <lineage>
        <taxon>Bacteria</taxon>
        <taxon>Pseudomonadati</taxon>
        <taxon>Pseudomonadota</taxon>
        <taxon>Alphaproteobacteria</taxon>
        <taxon>Acetobacterales</taxon>
        <taxon>Acetobacteraceae</taxon>
        <taxon>Pararoseomonas</taxon>
    </lineage>
</organism>
<keyword evidence="2" id="KW-1185">Reference proteome</keyword>
<proteinExistence type="predicted"/>
<dbReference type="EMBL" id="JAGIZB010000026">
    <property type="protein sequence ID" value="MBP0447155.1"/>
    <property type="molecule type" value="Genomic_DNA"/>
</dbReference>
<protein>
    <recommendedName>
        <fullName evidence="3">YfiR family protein</fullName>
    </recommendedName>
</protein>
<evidence type="ECO:0008006" key="3">
    <source>
        <dbReference type="Google" id="ProtNLM"/>
    </source>
</evidence>
<sequence length="195" mass="20236">MSYRNRPGLFGAGFRTGCRGSRRAVLLLGIGLGVGGIFGPGRAEPGLRDLQVAVRALAFLEEPPVGPAEIGIVYGENSVEGLAQALRVAASFGDGLRAGNLTLRPRLMAVREVRQGGVVALLLTDSALPHAGRIAQAVARTGIVTITAGAEAAEPGTTVLRVRASPRVEIVVDRIAAEAAGVSFAAAFRMMIQER</sequence>
<reference evidence="1 2" key="1">
    <citation type="submission" date="2021-03" db="EMBL/GenBank/DDBJ databases">
        <authorList>
            <person name="So Y."/>
        </authorList>
    </citation>
    <scope>NUCLEOTIDE SEQUENCE [LARGE SCALE GENOMIC DNA]</scope>
    <source>
        <strain evidence="1 2">SSH11</strain>
    </source>
</reference>
<gene>
    <name evidence="1" type="ORF">J8J14_20465</name>
</gene>
<evidence type="ECO:0000313" key="2">
    <source>
        <dbReference type="Proteomes" id="UP000681594"/>
    </source>
</evidence>
<dbReference type="RefSeq" id="WP_209381422.1">
    <property type="nucleotide sequence ID" value="NZ_JAGIZB010000026.1"/>
</dbReference>
<evidence type="ECO:0000313" key="1">
    <source>
        <dbReference type="EMBL" id="MBP0447155.1"/>
    </source>
</evidence>
<dbReference type="Proteomes" id="UP000681594">
    <property type="component" value="Unassembled WGS sequence"/>
</dbReference>